<dbReference type="InterPro" id="IPR003754">
    <property type="entry name" value="4pyrrol_synth_uPrphyn_synth"/>
</dbReference>
<evidence type="ECO:0000313" key="2">
    <source>
        <dbReference type="EMBL" id="OYQ38316.1"/>
    </source>
</evidence>
<evidence type="ECO:0000313" key="3">
    <source>
        <dbReference type="Proteomes" id="UP000216605"/>
    </source>
</evidence>
<dbReference type="InterPro" id="IPR039793">
    <property type="entry name" value="UROS/Hem4"/>
</dbReference>
<dbReference type="OrthoDB" id="1523900at2"/>
<dbReference type="GO" id="GO:0004852">
    <property type="term" value="F:uroporphyrinogen-III synthase activity"/>
    <property type="evidence" value="ECO:0007669"/>
    <property type="project" value="InterPro"/>
</dbReference>
<dbReference type="GO" id="GO:0006780">
    <property type="term" value="P:uroporphyrinogen III biosynthetic process"/>
    <property type="evidence" value="ECO:0007669"/>
    <property type="project" value="InterPro"/>
</dbReference>
<comment type="caution">
    <text evidence="2">The sequence shown here is derived from an EMBL/GenBank/DDBJ whole genome shotgun (WGS) entry which is preliminary data.</text>
</comment>
<dbReference type="Gene3D" id="3.40.50.10090">
    <property type="match status" value="2"/>
</dbReference>
<sequence>MARILSTKKLLPNHKQYLLNAGLSIIEADFISIALKKPAAGAFNQNFIFTSSNAFKSFLASEEAMKYAGRKIFCVGSKTKEVIEQAGFKVEACEDYAEELAKVITESYREGTFTFFSGSMRRDTLPEALKNADVDFNEIEVYDTVLTPHEIKAPLDGLLFFSPSGVESYLQKNEIKNETCFCIGTTTAAALKGITVNLVTASKATVENVIVQCINYYKNI</sequence>
<organism evidence="2 3">
    <name type="scientific">Flavobacterium cyanobacteriorum</name>
    <dbReference type="NCBI Taxonomy" id="2022802"/>
    <lineage>
        <taxon>Bacteria</taxon>
        <taxon>Pseudomonadati</taxon>
        <taxon>Bacteroidota</taxon>
        <taxon>Flavobacteriia</taxon>
        <taxon>Flavobacteriales</taxon>
        <taxon>Flavobacteriaceae</taxon>
        <taxon>Flavobacterium</taxon>
    </lineage>
</organism>
<dbReference type="CDD" id="cd06578">
    <property type="entry name" value="HemD"/>
    <property type="match status" value="1"/>
</dbReference>
<dbReference type="PANTHER" id="PTHR12390">
    <property type="entry name" value="UROPORPHYRINOGEN III SYNTHASE"/>
    <property type="match status" value="1"/>
</dbReference>
<keyword evidence="3" id="KW-1185">Reference proteome</keyword>
<name>A0A255ZA36_9FLAO</name>
<dbReference type="Proteomes" id="UP000216605">
    <property type="component" value="Unassembled WGS sequence"/>
</dbReference>
<dbReference type="EMBL" id="NOXV01000223">
    <property type="protein sequence ID" value="OYQ38316.1"/>
    <property type="molecule type" value="Genomic_DNA"/>
</dbReference>
<proteinExistence type="predicted"/>
<evidence type="ECO:0000259" key="1">
    <source>
        <dbReference type="Pfam" id="PF02602"/>
    </source>
</evidence>
<dbReference type="RefSeq" id="WP_094413459.1">
    <property type="nucleotide sequence ID" value="NZ_NOXV01000223.1"/>
</dbReference>
<protein>
    <submittedName>
        <fullName evidence="2">Uroporphyrinogen III synthase</fullName>
    </submittedName>
</protein>
<reference evidence="2 3" key="1">
    <citation type="submission" date="2017-07" db="EMBL/GenBank/DDBJ databases">
        <title>Flavobacterium cyanobacteriorum sp. nov., isolated from cyanobacterial aggregates in a eutrophic lake.</title>
        <authorList>
            <person name="Cai H."/>
        </authorList>
    </citation>
    <scope>NUCLEOTIDE SEQUENCE [LARGE SCALE GENOMIC DNA]</scope>
    <source>
        <strain evidence="2 3">TH021</strain>
    </source>
</reference>
<dbReference type="PANTHER" id="PTHR12390:SF0">
    <property type="entry name" value="UROPORPHYRINOGEN-III SYNTHASE"/>
    <property type="match status" value="1"/>
</dbReference>
<dbReference type="Pfam" id="PF02602">
    <property type="entry name" value="HEM4"/>
    <property type="match status" value="1"/>
</dbReference>
<dbReference type="InterPro" id="IPR036108">
    <property type="entry name" value="4pyrrol_syn_uPrphyn_synt_sf"/>
</dbReference>
<dbReference type="AlphaFoldDB" id="A0A255ZA36"/>
<gene>
    <name evidence="2" type="ORF">CHU92_05650</name>
</gene>
<feature type="domain" description="Tetrapyrrole biosynthesis uroporphyrinogen III synthase" evidence="1">
    <location>
        <begin position="45"/>
        <end position="208"/>
    </location>
</feature>
<dbReference type="GO" id="GO:0005829">
    <property type="term" value="C:cytosol"/>
    <property type="evidence" value="ECO:0007669"/>
    <property type="project" value="TreeGrafter"/>
</dbReference>
<accession>A0A255ZA36</accession>
<dbReference type="SUPFAM" id="SSF69618">
    <property type="entry name" value="HemD-like"/>
    <property type="match status" value="1"/>
</dbReference>